<dbReference type="AlphaFoldDB" id="A0AAU9LF56"/>
<reference evidence="1 2" key="1">
    <citation type="submission" date="2022-01" db="EMBL/GenBank/DDBJ databases">
        <authorList>
            <person name="Xiong W."/>
            <person name="Schranz E."/>
        </authorList>
    </citation>
    <scope>NUCLEOTIDE SEQUENCE [LARGE SCALE GENOMIC DNA]</scope>
</reference>
<keyword evidence="2" id="KW-1185">Reference proteome</keyword>
<accession>A0AAU9LF56</accession>
<comment type="caution">
    <text evidence="1">The sequence shown here is derived from an EMBL/GenBank/DDBJ whole genome shotgun (WGS) entry which is preliminary data.</text>
</comment>
<dbReference type="EMBL" id="CAKMRJ010000001">
    <property type="protein sequence ID" value="CAH1413095.1"/>
    <property type="molecule type" value="Genomic_DNA"/>
</dbReference>
<organism evidence="1 2">
    <name type="scientific">Lactuca virosa</name>
    <dbReference type="NCBI Taxonomy" id="75947"/>
    <lineage>
        <taxon>Eukaryota</taxon>
        <taxon>Viridiplantae</taxon>
        <taxon>Streptophyta</taxon>
        <taxon>Embryophyta</taxon>
        <taxon>Tracheophyta</taxon>
        <taxon>Spermatophyta</taxon>
        <taxon>Magnoliopsida</taxon>
        <taxon>eudicotyledons</taxon>
        <taxon>Gunneridae</taxon>
        <taxon>Pentapetalae</taxon>
        <taxon>asterids</taxon>
        <taxon>campanulids</taxon>
        <taxon>Asterales</taxon>
        <taxon>Asteraceae</taxon>
        <taxon>Cichorioideae</taxon>
        <taxon>Cichorieae</taxon>
        <taxon>Lactucinae</taxon>
        <taxon>Lactuca</taxon>
    </lineage>
</organism>
<name>A0AAU9LF56_9ASTR</name>
<dbReference type="Proteomes" id="UP001157418">
    <property type="component" value="Unassembled WGS sequence"/>
</dbReference>
<protein>
    <submittedName>
        <fullName evidence="1">Uncharacterized protein</fullName>
    </submittedName>
</protein>
<gene>
    <name evidence="1" type="ORF">LVIROSA_LOCUS1071</name>
</gene>
<evidence type="ECO:0000313" key="2">
    <source>
        <dbReference type="Proteomes" id="UP001157418"/>
    </source>
</evidence>
<proteinExistence type="predicted"/>
<sequence length="97" mass="10812">MFFDMGPYMVWVRGYMLKLEVMDHALGVLANHHSSVMELETRFLLSCVLDHQPGDHGTSASGTSVGRGYGSFGVRVIRSIKYHMAMRQGLIFICAST</sequence>
<evidence type="ECO:0000313" key="1">
    <source>
        <dbReference type="EMBL" id="CAH1413095.1"/>
    </source>
</evidence>